<feature type="non-terminal residue" evidence="1">
    <location>
        <position position="1"/>
    </location>
</feature>
<sequence>ASDAEPLVGMGLFYGFKLQIEAVEGGRVTIEAL</sequence>
<evidence type="ECO:0000313" key="2">
    <source>
        <dbReference type="Proteomes" id="UP000799330"/>
    </source>
</evidence>
<protein>
    <submittedName>
        <fullName evidence="1">Clan AA aspartic protease</fullName>
    </submittedName>
</protein>
<reference evidence="1" key="1">
    <citation type="journal article" date="2019" name="Mol. Ecol.">
        <title>Genome evolution and host-microbiome shifts correspond with intraspecific niche divergence within harmful algal bloom-forming Microcystis aeruginosa.</title>
        <authorList>
            <person name="Jackrel S.L."/>
            <person name="White J.D."/>
            <person name="Evans J.T."/>
            <person name="Buffin K."/>
            <person name="Hayden K."/>
            <person name="Sarnelle O."/>
            <person name="Denef V.J."/>
        </authorList>
    </citation>
    <scope>NUCLEOTIDE SEQUENCE</scope>
    <source>
        <strain evidence="1">G11-04</strain>
    </source>
</reference>
<name>A0A966L6V5_MICAE</name>
<comment type="caution">
    <text evidence="1">The sequence shown here is derived from an EMBL/GenBank/DDBJ whole genome shotgun (WGS) entry which is preliminary data.</text>
</comment>
<proteinExistence type="predicted"/>
<keyword evidence="1" id="KW-0645">Protease</keyword>
<dbReference type="GO" id="GO:0008233">
    <property type="term" value="F:peptidase activity"/>
    <property type="evidence" value="ECO:0007669"/>
    <property type="project" value="UniProtKB-KW"/>
</dbReference>
<dbReference type="AlphaFoldDB" id="A0A966L6V5"/>
<accession>A0A966L6V5</accession>
<dbReference type="GO" id="GO:0006508">
    <property type="term" value="P:proteolysis"/>
    <property type="evidence" value="ECO:0007669"/>
    <property type="project" value="UniProtKB-KW"/>
</dbReference>
<gene>
    <name evidence="1" type="ORF">GPJ16_16880</name>
</gene>
<dbReference type="Proteomes" id="UP000799330">
    <property type="component" value="Unassembled WGS sequence"/>
</dbReference>
<dbReference type="EMBL" id="JAADAI010000251">
    <property type="protein sequence ID" value="NCS58491.1"/>
    <property type="molecule type" value="Genomic_DNA"/>
</dbReference>
<organism evidence="1 2">
    <name type="scientific">Microcystis aeruginosa G11-04</name>
    <dbReference type="NCBI Taxonomy" id="2685956"/>
    <lineage>
        <taxon>Bacteria</taxon>
        <taxon>Bacillati</taxon>
        <taxon>Cyanobacteriota</taxon>
        <taxon>Cyanophyceae</taxon>
        <taxon>Oscillatoriophycideae</taxon>
        <taxon>Chroococcales</taxon>
        <taxon>Microcystaceae</taxon>
        <taxon>Microcystis</taxon>
    </lineage>
</organism>
<keyword evidence="1" id="KW-0378">Hydrolase</keyword>
<evidence type="ECO:0000313" key="1">
    <source>
        <dbReference type="EMBL" id="NCS58491.1"/>
    </source>
</evidence>